<evidence type="ECO:0000313" key="3">
    <source>
        <dbReference type="EMBL" id="GFN00868.1"/>
    </source>
</evidence>
<dbReference type="EMBL" id="BLWC01000001">
    <property type="protein sequence ID" value="GFN00868.1"/>
    <property type="molecule type" value="Genomic_DNA"/>
</dbReference>
<accession>A0A7J0CF42</accession>
<dbReference type="GO" id="GO:0008703">
    <property type="term" value="F:5-amino-6-(5-phosphoribosylamino)uracil reductase activity"/>
    <property type="evidence" value="ECO:0007669"/>
    <property type="project" value="InterPro"/>
</dbReference>
<proteinExistence type="predicted"/>
<feature type="domain" description="Bacterial bifunctional deaminase-reductase C-terminal" evidence="2">
    <location>
        <begin position="2"/>
        <end position="180"/>
    </location>
</feature>
<dbReference type="InterPro" id="IPR050765">
    <property type="entry name" value="Riboflavin_Biosynth_HTPR"/>
</dbReference>
<gene>
    <name evidence="3" type="ORF">Sfulv_56780</name>
</gene>
<protein>
    <recommendedName>
        <fullName evidence="2">Bacterial bifunctional deaminase-reductase C-terminal domain-containing protein</fullName>
    </recommendedName>
</protein>
<evidence type="ECO:0000259" key="2">
    <source>
        <dbReference type="Pfam" id="PF01872"/>
    </source>
</evidence>
<dbReference type="PANTHER" id="PTHR38011:SF11">
    <property type="entry name" value="2,5-DIAMINO-6-RIBOSYLAMINO-4(3H)-PYRIMIDINONE 5'-PHOSPHATE REDUCTASE"/>
    <property type="match status" value="1"/>
</dbReference>
<name>A0A7J0CF42_9ACTN</name>
<dbReference type="GO" id="GO:0009231">
    <property type="term" value="P:riboflavin biosynthetic process"/>
    <property type="evidence" value="ECO:0007669"/>
    <property type="project" value="InterPro"/>
</dbReference>
<dbReference type="Proteomes" id="UP000498980">
    <property type="component" value="Unassembled WGS sequence"/>
</dbReference>
<evidence type="ECO:0000256" key="1">
    <source>
        <dbReference type="SAM" id="MobiDB-lite"/>
    </source>
</evidence>
<evidence type="ECO:0000313" key="4">
    <source>
        <dbReference type="Proteomes" id="UP000498980"/>
    </source>
</evidence>
<feature type="compositionally biased region" description="Low complexity" evidence="1">
    <location>
        <begin position="228"/>
        <end position="247"/>
    </location>
</feature>
<organism evidence="3 4">
    <name type="scientific">Streptomyces fulvorobeus</name>
    <dbReference type="NCBI Taxonomy" id="284028"/>
    <lineage>
        <taxon>Bacteria</taxon>
        <taxon>Bacillati</taxon>
        <taxon>Actinomycetota</taxon>
        <taxon>Actinomycetes</taxon>
        <taxon>Kitasatosporales</taxon>
        <taxon>Streptomycetaceae</taxon>
        <taxon>Streptomyces</taxon>
    </lineage>
</organism>
<feature type="compositionally biased region" description="Basic and acidic residues" evidence="1">
    <location>
        <begin position="205"/>
        <end position="224"/>
    </location>
</feature>
<dbReference type="InterPro" id="IPR024072">
    <property type="entry name" value="DHFR-like_dom_sf"/>
</dbReference>
<keyword evidence="4" id="KW-1185">Reference proteome</keyword>
<reference evidence="3 4" key="1">
    <citation type="submission" date="2020-05" db="EMBL/GenBank/DDBJ databases">
        <title>Whole genome shotgun sequence of Streptomyces fulvorobeus NBRC 15897.</title>
        <authorList>
            <person name="Komaki H."/>
            <person name="Tamura T."/>
        </authorList>
    </citation>
    <scope>NUCLEOTIDE SEQUENCE [LARGE SCALE GENOMIC DNA]</scope>
    <source>
        <strain evidence="3 4">NBRC 15897</strain>
    </source>
</reference>
<dbReference type="AlphaFoldDB" id="A0A7J0CF42"/>
<dbReference type="Gene3D" id="3.40.430.10">
    <property type="entry name" value="Dihydrofolate Reductase, subunit A"/>
    <property type="match status" value="1"/>
</dbReference>
<feature type="region of interest" description="Disordered" evidence="1">
    <location>
        <begin position="185"/>
        <end position="253"/>
    </location>
</feature>
<sequence>MRKIVLAMSVSVDGFFEGPGRELDWHLVDDELHQHFNDELRSMSAFLDGRVSYELMAGYWPTADAAPGASGPMAEFAGIWREMPKLVFSRTLERAEWNTTIRREVVPEEIEALKRQPGGDMSLGGADLAATFMRHDLIDAYHLYVHPVLLGRGRPLFPDSASRTALVPAGSRTFGNGVVLLRYTRRPPRTSCGTLPRPESSSRATDTDRLRARDGRQRRVDGRGRGPGVRPAACPAASRAARPAGTGRRPRGR</sequence>
<comment type="caution">
    <text evidence="3">The sequence shown here is derived from an EMBL/GenBank/DDBJ whole genome shotgun (WGS) entry which is preliminary data.</text>
</comment>
<dbReference type="Pfam" id="PF01872">
    <property type="entry name" value="RibD_C"/>
    <property type="match status" value="1"/>
</dbReference>
<dbReference type="InterPro" id="IPR002734">
    <property type="entry name" value="RibDG_C"/>
</dbReference>
<dbReference type="SUPFAM" id="SSF53597">
    <property type="entry name" value="Dihydrofolate reductase-like"/>
    <property type="match status" value="1"/>
</dbReference>
<dbReference type="PANTHER" id="PTHR38011">
    <property type="entry name" value="DIHYDROFOLATE REDUCTASE FAMILY PROTEIN (AFU_ORTHOLOGUE AFUA_8G06820)"/>
    <property type="match status" value="1"/>
</dbReference>